<dbReference type="InterPro" id="IPR007740">
    <property type="entry name" value="Ribosomal_mL49"/>
</dbReference>
<evidence type="ECO:0000256" key="2">
    <source>
        <dbReference type="ARBA" id="ARBA00005677"/>
    </source>
</evidence>
<evidence type="ECO:0000256" key="4">
    <source>
        <dbReference type="ARBA" id="ARBA00023128"/>
    </source>
</evidence>
<keyword evidence="3 8" id="KW-0689">Ribosomal protein</keyword>
<dbReference type="GO" id="GO:0003735">
    <property type="term" value="F:structural constituent of ribosome"/>
    <property type="evidence" value="ECO:0007669"/>
    <property type="project" value="InterPro"/>
</dbReference>
<proteinExistence type="evidence at transcript level"/>
<evidence type="ECO:0000256" key="1">
    <source>
        <dbReference type="ARBA" id="ARBA00004173"/>
    </source>
</evidence>
<dbReference type="FunFam" id="3.30.780.10:FF:000009">
    <property type="entry name" value="39S ribosomal protein L49, mitochondrial"/>
    <property type="match status" value="1"/>
</dbReference>
<comment type="subcellular location">
    <subcellularLocation>
        <location evidence="1">Mitochondrion</location>
    </subcellularLocation>
</comment>
<reference evidence="8" key="1">
    <citation type="submission" date="2014-03" db="EMBL/GenBank/DDBJ databases">
        <title>The sialotranscriptome of Amblyomma triste, Amblyomma parvum and Amblyomma cajennense ticks, uncovered by 454-based RNA-seq.</title>
        <authorList>
            <person name="Garcia G.R."/>
            <person name="Gardinassi L.G."/>
            <person name="Ribeiro J.M."/>
            <person name="Anatrielo E."/>
            <person name="Ferreira B.R."/>
            <person name="Moreira H.N."/>
            <person name="Mafra C."/>
            <person name="Olegario M.M."/>
            <person name="Szabo P.J."/>
            <person name="Miranda-Santos I.K."/>
            <person name="Maruyama S.R."/>
        </authorList>
    </citation>
    <scope>NUCLEOTIDE SEQUENCE</scope>
    <source>
        <strain evidence="8">Araguapaz</strain>
        <tissue evidence="8">Salivary glands</tissue>
    </source>
</reference>
<dbReference type="Pfam" id="PF05046">
    <property type="entry name" value="Img2"/>
    <property type="match status" value="1"/>
</dbReference>
<evidence type="ECO:0000256" key="3">
    <source>
        <dbReference type="ARBA" id="ARBA00022980"/>
    </source>
</evidence>
<dbReference type="AlphaFoldDB" id="A0A023FZ02"/>
<dbReference type="PANTHER" id="PTHR13477:SF0">
    <property type="entry name" value="LARGE RIBOSOMAL SUBUNIT PROTEIN ML49"/>
    <property type="match status" value="1"/>
</dbReference>
<dbReference type="GO" id="GO:0005762">
    <property type="term" value="C:mitochondrial large ribosomal subunit"/>
    <property type="evidence" value="ECO:0007669"/>
    <property type="project" value="TreeGrafter"/>
</dbReference>
<keyword evidence="5" id="KW-0687">Ribonucleoprotein</keyword>
<organism evidence="8">
    <name type="scientific">Amblyomma parvum</name>
    <name type="common">South American tick</name>
    <dbReference type="NCBI Taxonomy" id="251391"/>
    <lineage>
        <taxon>Eukaryota</taxon>
        <taxon>Metazoa</taxon>
        <taxon>Ecdysozoa</taxon>
        <taxon>Arthropoda</taxon>
        <taxon>Chelicerata</taxon>
        <taxon>Arachnida</taxon>
        <taxon>Acari</taxon>
        <taxon>Parasitiformes</taxon>
        <taxon>Ixodida</taxon>
        <taxon>Ixodoidea</taxon>
        <taxon>Ixodidae</taxon>
        <taxon>Amblyomminae</taxon>
        <taxon>Amblyomma</taxon>
    </lineage>
</organism>
<sequence>MSLQRICRLSRSLKTKAPALFISRADSTNVSAEKFLRATPADHEAHKDRWASEASDKYTQVEEVPGRWHYVEYLLPQKTVPEPPKYEGRAPSGWKPPAPEPPPLPYFVPRTRNHMLPVYLKKEIRGPRFITHVKHVEGDLWAFHKELKEHLESLAGKEVLSQVHELGSYVGYKGAYVEEVKEWLYSKGF</sequence>
<keyword evidence="4" id="KW-0496">Mitochondrion</keyword>
<evidence type="ECO:0000256" key="6">
    <source>
        <dbReference type="ARBA" id="ARBA00035191"/>
    </source>
</evidence>
<dbReference type="PANTHER" id="PTHR13477">
    <property type="entry name" value="MITOCHONDRIAL 39S RIBOSOMAL PROTEIN L49"/>
    <property type="match status" value="1"/>
</dbReference>
<evidence type="ECO:0000313" key="8">
    <source>
        <dbReference type="EMBL" id="JAC26724.1"/>
    </source>
</evidence>
<comment type="similarity">
    <text evidence="2">Belongs to the mitochondrion-specific ribosomal protein mL49 family.</text>
</comment>
<name>A0A023FZ02_AMBPA</name>
<protein>
    <recommendedName>
        <fullName evidence="6">Large ribosomal subunit protein mL49</fullName>
    </recommendedName>
    <alternativeName>
        <fullName evidence="7">39S ribosomal protein L49, mitochondrial</fullName>
    </alternativeName>
</protein>
<evidence type="ECO:0000256" key="7">
    <source>
        <dbReference type="ARBA" id="ARBA00035545"/>
    </source>
</evidence>
<dbReference type="GO" id="GO:0006412">
    <property type="term" value="P:translation"/>
    <property type="evidence" value="ECO:0007669"/>
    <property type="project" value="InterPro"/>
</dbReference>
<evidence type="ECO:0000256" key="5">
    <source>
        <dbReference type="ARBA" id="ARBA00023274"/>
    </source>
</evidence>
<dbReference type="Gene3D" id="3.30.780.10">
    <property type="entry name" value="SUI1-like domain"/>
    <property type="match status" value="1"/>
</dbReference>
<accession>A0A023FZ02</accession>
<dbReference type="EMBL" id="GBBL01000596">
    <property type="protein sequence ID" value="JAC26724.1"/>
    <property type="molecule type" value="mRNA"/>
</dbReference>